<dbReference type="Proteomes" id="UP001372338">
    <property type="component" value="Unassembled WGS sequence"/>
</dbReference>
<dbReference type="EMBL" id="JAYWIO010000006">
    <property type="protein sequence ID" value="KAK7256386.1"/>
    <property type="molecule type" value="Genomic_DNA"/>
</dbReference>
<evidence type="ECO:0000313" key="3">
    <source>
        <dbReference type="Proteomes" id="UP001372338"/>
    </source>
</evidence>
<gene>
    <name evidence="2" type="ORF">RIF29_29829</name>
</gene>
<evidence type="ECO:0000256" key="1">
    <source>
        <dbReference type="SAM" id="MobiDB-lite"/>
    </source>
</evidence>
<keyword evidence="3" id="KW-1185">Reference proteome</keyword>
<sequence length="78" mass="8394">MNECTTAKHTPLPLHTHYDGTLPFHFTPTTTAPSPDTTDDGAFPFTKSPATSALPQLGLCSAPEELSPKELENLLRTS</sequence>
<accession>A0AAN9EFL2</accession>
<feature type="compositionally biased region" description="Low complexity" evidence="1">
    <location>
        <begin position="27"/>
        <end position="36"/>
    </location>
</feature>
<reference evidence="2 3" key="1">
    <citation type="submission" date="2024-01" db="EMBL/GenBank/DDBJ databases">
        <title>The genomes of 5 underutilized Papilionoideae crops provide insights into root nodulation and disease resistanc.</title>
        <authorList>
            <person name="Yuan L."/>
        </authorList>
    </citation>
    <scope>NUCLEOTIDE SEQUENCE [LARGE SCALE GENOMIC DNA]</scope>
    <source>
        <strain evidence="2">ZHUSHIDOU_FW_LH</strain>
        <tissue evidence="2">Leaf</tissue>
    </source>
</reference>
<evidence type="ECO:0000313" key="2">
    <source>
        <dbReference type="EMBL" id="KAK7256386.1"/>
    </source>
</evidence>
<organism evidence="2 3">
    <name type="scientific">Crotalaria pallida</name>
    <name type="common">Smooth rattlebox</name>
    <name type="synonym">Crotalaria striata</name>
    <dbReference type="NCBI Taxonomy" id="3830"/>
    <lineage>
        <taxon>Eukaryota</taxon>
        <taxon>Viridiplantae</taxon>
        <taxon>Streptophyta</taxon>
        <taxon>Embryophyta</taxon>
        <taxon>Tracheophyta</taxon>
        <taxon>Spermatophyta</taxon>
        <taxon>Magnoliopsida</taxon>
        <taxon>eudicotyledons</taxon>
        <taxon>Gunneridae</taxon>
        <taxon>Pentapetalae</taxon>
        <taxon>rosids</taxon>
        <taxon>fabids</taxon>
        <taxon>Fabales</taxon>
        <taxon>Fabaceae</taxon>
        <taxon>Papilionoideae</taxon>
        <taxon>50 kb inversion clade</taxon>
        <taxon>genistoids sensu lato</taxon>
        <taxon>core genistoids</taxon>
        <taxon>Crotalarieae</taxon>
        <taxon>Crotalaria</taxon>
    </lineage>
</organism>
<proteinExistence type="predicted"/>
<dbReference type="AlphaFoldDB" id="A0AAN9EFL2"/>
<name>A0AAN9EFL2_CROPI</name>
<comment type="caution">
    <text evidence="2">The sequence shown here is derived from an EMBL/GenBank/DDBJ whole genome shotgun (WGS) entry which is preliminary data.</text>
</comment>
<feature type="region of interest" description="Disordered" evidence="1">
    <location>
        <begin position="26"/>
        <end position="50"/>
    </location>
</feature>
<protein>
    <submittedName>
        <fullName evidence="2">Uncharacterized protein</fullName>
    </submittedName>
</protein>